<protein>
    <submittedName>
        <fullName evidence="1">Dimethyladenosine transferase</fullName>
    </submittedName>
</protein>
<dbReference type="OrthoDB" id="6624781at2"/>
<keyword evidence="2" id="KW-1185">Reference proteome</keyword>
<dbReference type="EMBL" id="VIGH01000012">
    <property type="protein sequence ID" value="TQF65407.1"/>
    <property type="molecule type" value="Genomic_DNA"/>
</dbReference>
<dbReference type="InterPro" id="IPR019587">
    <property type="entry name" value="Polyketide_cyclase/dehydratase"/>
</dbReference>
<gene>
    <name evidence="1" type="ORF">FK531_21250</name>
</gene>
<sequence length="158" mass="17485">MASPIESVDLGRRKVARRAVIDAAAPELFAQVADPRRHADLDGSGTVKATVSGPERLALGDKFSVNMRMFGFPYRITSTVTAFEPDRLIEWRHPFGHRWRWEFDDLPAAGDDGPHTQVTEVFDYSTCPIAKGLELGGFPGKNGDGITATLLGLQRRYR</sequence>
<organism evidence="1 2">
    <name type="scientific">Rhodococcus spelaei</name>
    <dbReference type="NCBI Taxonomy" id="2546320"/>
    <lineage>
        <taxon>Bacteria</taxon>
        <taxon>Bacillati</taxon>
        <taxon>Actinomycetota</taxon>
        <taxon>Actinomycetes</taxon>
        <taxon>Mycobacteriales</taxon>
        <taxon>Nocardiaceae</taxon>
        <taxon>Rhodococcus</taxon>
    </lineage>
</organism>
<dbReference type="Pfam" id="PF10604">
    <property type="entry name" value="Polyketide_cyc2"/>
    <property type="match status" value="1"/>
</dbReference>
<comment type="caution">
    <text evidence="1">The sequence shown here is derived from an EMBL/GenBank/DDBJ whole genome shotgun (WGS) entry which is preliminary data.</text>
</comment>
<dbReference type="GO" id="GO:0016740">
    <property type="term" value="F:transferase activity"/>
    <property type="evidence" value="ECO:0007669"/>
    <property type="project" value="UniProtKB-KW"/>
</dbReference>
<evidence type="ECO:0000313" key="2">
    <source>
        <dbReference type="Proteomes" id="UP000316256"/>
    </source>
</evidence>
<dbReference type="SUPFAM" id="SSF55961">
    <property type="entry name" value="Bet v1-like"/>
    <property type="match status" value="1"/>
</dbReference>
<evidence type="ECO:0000313" key="1">
    <source>
        <dbReference type="EMBL" id="TQF65407.1"/>
    </source>
</evidence>
<keyword evidence="1" id="KW-0808">Transferase</keyword>
<accession>A0A541AZB6</accession>
<dbReference type="InterPro" id="IPR023393">
    <property type="entry name" value="START-like_dom_sf"/>
</dbReference>
<dbReference type="AlphaFoldDB" id="A0A541AZB6"/>
<proteinExistence type="predicted"/>
<dbReference type="Proteomes" id="UP000316256">
    <property type="component" value="Unassembled WGS sequence"/>
</dbReference>
<dbReference type="RefSeq" id="WP_142103053.1">
    <property type="nucleotide sequence ID" value="NZ_VIGH01000012.1"/>
</dbReference>
<dbReference type="Gene3D" id="3.30.530.20">
    <property type="match status" value="1"/>
</dbReference>
<name>A0A541AZB6_9NOCA</name>
<reference evidence="1 2" key="1">
    <citation type="submission" date="2019-06" db="EMBL/GenBank/DDBJ databases">
        <title>Rhodococcus spaelei sp. nov., isolated from a cave.</title>
        <authorList>
            <person name="Lee S.D."/>
        </authorList>
    </citation>
    <scope>NUCLEOTIDE SEQUENCE [LARGE SCALE GENOMIC DNA]</scope>
    <source>
        <strain evidence="1 2">C9-5</strain>
    </source>
</reference>